<gene>
    <name evidence="1" type="ORF">G7B40_036410</name>
</gene>
<evidence type="ECO:0000313" key="2">
    <source>
        <dbReference type="Proteomes" id="UP000667802"/>
    </source>
</evidence>
<keyword evidence="2" id="KW-1185">Reference proteome</keyword>
<name>A0AAP5IH45_9CYAN</name>
<protein>
    <submittedName>
        <fullName evidence="1">UPF0175 family protein</fullName>
    </submittedName>
</protein>
<proteinExistence type="predicted"/>
<comment type="caution">
    <text evidence="1">The sequence shown here is derived from an EMBL/GenBank/DDBJ whole genome shotgun (WGS) entry which is preliminary data.</text>
</comment>
<dbReference type="InterPro" id="IPR005368">
    <property type="entry name" value="UPF0175"/>
</dbReference>
<dbReference type="AlphaFoldDB" id="A0AAP5IH45"/>
<dbReference type="Pfam" id="PF03683">
    <property type="entry name" value="UPF0175"/>
    <property type="match status" value="1"/>
</dbReference>
<accession>A0AAP5IH45</accession>
<sequence length="92" mass="10346">MDISVSFPEELLIASRETPETFSHLVMIYTLGHLYEQGKISSGIGASILNCSRQEFYRKLSDYGFSVIDLDPEELDAEAISSREIATRTKNL</sequence>
<dbReference type="EMBL" id="JAALHA020000029">
    <property type="protein sequence ID" value="MDR9899998.1"/>
    <property type="molecule type" value="Genomic_DNA"/>
</dbReference>
<organism evidence="1 2">
    <name type="scientific">Aetokthonos hydrillicola Thurmond2011</name>
    <dbReference type="NCBI Taxonomy" id="2712845"/>
    <lineage>
        <taxon>Bacteria</taxon>
        <taxon>Bacillati</taxon>
        <taxon>Cyanobacteriota</taxon>
        <taxon>Cyanophyceae</taxon>
        <taxon>Nostocales</taxon>
        <taxon>Hapalosiphonaceae</taxon>
        <taxon>Aetokthonos</taxon>
    </lineage>
</organism>
<evidence type="ECO:0000313" key="1">
    <source>
        <dbReference type="EMBL" id="MDR9899998.1"/>
    </source>
</evidence>
<dbReference type="RefSeq" id="WP_208340841.1">
    <property type="nucleotide sequence ID" value="NZ_CAWQFN010000747.1"/>
</dbReference>
<dbReference type="Proteomes" id="UP000667802">
    <property type="component" value="Unassembled WGS sequence"/>
</dbReference>
<reference evidence="2" key="1">
    <citation type="journal article" date="2021" name="Science">
        <title>Hunting the eagle killer: A cyanobacterial neurotoxin causes vacuolar myelinopathy.</title>
        <authorList>
            <person name="Breinlinger S."/>
            <person name="Phillips T.J."/>
            <person name="Haram B.N."/>
            <person name="Mares J."/>
            <person name="Martinez Yerena J.A."/>
            <person name="Hrouzek P."/>
            <person name="Sobotka R."/>
            <person name="Henderson W.M."/>
            <person name="Schmieder P."/>
            <person name="Williams S.M."/>
            <person name="Lauderdale J.D."/>
            <person name="Wilde H.D."/>
            <person name="Gerrin W."/>
            <person name="Kust A."/>
            <person name="Washington J.W."/>
            <person name="Wagner C."/>
            <person name="Geier B."/>
            <person name="Liebeke M."/>
            <person name="Enke H."/>
            <person name="Niedermeyer T.H.J."/>
            <person name="Wilde S.B."/>
        </authorList>
    </citation>
    <scope>NUCLEOTIDE SEQUENCE [LARGE SCALE GENOMIC DNA]</scope>
    <source>
        <strain evidence="2">Thurmond2011</strain>
    </source>
</reference>